<dbReference type="RefSeq" id="WP_268045136.1">
    <property type="nucleotide sequence ID" value="NZ_CP104064.1"/>
</dbReference>
<evidence type="ECO:0000313" key="2">
    <source>
        <dbReference type="Proteomes" id="UP001164803"/>
    </source>
</evidence>
<dbReference type="Proteomes" id="UP001164803">
    <property type="component" value="Chromosome"/>
</dbReference>
<accession>A0ABY6Z413</accession>
<dbReference type="EMBL" id="CP104064">
    <property type="protein sequence ID" value="WAH37628.1"/>
    <property type="molecule type" value="Genomic_DNA"/>
</dbReference>
<protein>
    <submittedName>
        <fullName evidence="1">Uncharacterized protein</fullName>
    </submittedName>
</protein>
<reference evidence="1" key="1">
    <citation type="submission" date="2022-08" db="EMBL/GenBank/DDBJ databases">
        <title>Alicyclobacillus dauci DSM2870, complete genome.</title>
        <authorList>
            <person name="Wang Q."/>
            <person name="Cai R."/>
            <person name="Wang Z."/>
        </authorList>
    </citation>
    <scope>NUCLEOTIDE SEQUENCE</scope>
    <source>
        <strain evidence="1">DSM 28700</strain>
    </source>
</reference>
<gene>
    <name evidence="1" type="ORF">NZD86_03615</name>
</gene>
<organism evidence="1 2">
    <name type="scientific">Alicyclobacillus dauci</name>
    <dbReference type="NCBI Taxonomy" id="1475485"/>
    <lineage>
        <taxon>Bacteria</taxon>
        <taxon>Bacillati</taxon>
        <taxon>Bacillota</taxon>
        <taxon>Bacilli</taxon>
        <taxon>Bacillales</taxon>
        <taxon>Alicyclobacillaceae</taxon>
        <taxon>Alicyclobacillus</taxon>
    </lineage>
</organism>
<sequence length="45" mass="4535">MARIGEDAVGGAFSQGLGIVKKMGLVPVPSNDDTGISPMDVSICT</sequence>
<keyword evidence="2" id="KW-1185">Reference proteome</keyword>
<name>A0ABY6Z413_9BACL</name>
<evidence type="ECO:0000313" key="1">
    <source>
        <dbReference type="EMBL" id="WAH37628.1"/>
    </source>
</evidence>
<proteinExistence type="predicted"/>